<dbReference type="AlphaFoldDB" id="A0A9W7LBR3"/>
<dbReference type="EMBL" id="BRYA01000225">
    <property type="protein sequence ID" value="GMI44769.1"/>
    <property type="molecule type" value="Genomic_DNA"/>
</dbReference>
<dbReference type="InterPro" id="IPR036047">
    <property type="entry name" value="F-box-like_dom_sf"/>
</dbReference>
<organism evidence="2 3">
    <name type="scientific">Triparma columacea</name>
    <dbReference type="NCBI Taxonomy" id="722753"/>
    <lineage>
        <taxon>Eukaryota</taxon>
        <taxon>Sar</taxon>
        <taxon>Stramenopiles</taxon>
        <taxon>Ochrophyta</taxon>
        <taxon>Bolidophyceae</taxon>
        <taxon>Parmales</taxon>
        <taxon>Triparmaceae</taxon>
        <taxon>Triparma</taxon>
    </lineage>
</organism>
<dbReference type="Pfam" id="PF12014">
    <property type="entry name" value="Cyclin_D1_bind"/>
    <property type="match status" value="1"/>
</dbReference>
<comment type="caution">
    <text evidence="2">The sequence shown here is derived from an EMBL/GenBank/DDBJ whole genome shotgun (WGS) entry which is preliminary data.</text>
</comment>
<dbReference type="SUPFAM" id="SSF81383">
    <property type="entry name" value="F-box domain"/>
    <property type="match status" value="1"/>
</dbReference>
<accession>A0A9W7LBR3</accession>
<evidence type="ECO:0000313" key="3">
    <source>
        <dbReference type="Proteomes" id="UP001165065"/>
    </source>
</evidence>
<gene>
    <name evidence="2" type="ORF">TrCOL_g4185</name>
</gene>
<evidence type="ECO:0000259" key="1">
    <source>
        <dbReference type="PROSITE" id="PS50181"/>
    </source>
</evidence>
<protein>
    <recommendedName>
        <fullName evidence="1">F-box domain-containing protein</fullName>
    </recommendedName>
</protein>
<dbReference type="OrthoDB" id="43003at2759"/>
<feature type="domain" description="F-box" evidence="1">
    <location>
        <begin position="6"/>
        <end position="52"/>
    </location>
</feature>
<dbReference type="Proteomes" id="UP001165065">
    <property type="component" value="Unassembled WGS sequence"/>
</dbReference>
<proteinExistence type="predicted"/>
<dbReference type="CDD" id="cd09917">
    <property type="entry name" value="F-box_SF"/>
    <property type="match status" value="1"/>
</dbReference>
<sequence>MDYSWRVTLTSLPTDSLLHIFTYLCLESVLNLLSTCHSLSSHRSIKQTWDILLSQVPSTLPTLSSDCLRTRVFEIYGSHYLAFCVAKRYGGMLGLWRYKGCSTKPRDLIRGGYIHVVWSEESRQEEEEGKRTERETIVIEGLMTKPNVNDRAFHGLRFEGCTGFGRTRIFKAEVTSDGITHEEVKNSEGKTFIWRADHTTSHETTSYKSTARDDPPTWSSEIMPITSTDAFSHSRTVLNCSTPPLNTKMMFGLWSNMFAITTPHNVTTSSHSQWAPKVSHERLPLPPPPTQREFTGGIFYGDYGPHGPEIISVSLDSISSMAVETTDVVDGWVPKFEDGDKRRLSITALKVTGDPNVPAGRLTFASSSSLKKIGSVPPSGDPGSNCSCQNPCDCWVLRDEGYEVEGYVDGYGKTAMSRPNVYSNPKWSEARMYVLRSFCGGGEEERTRDGRGGVGATLTITEGEREEFHWACLLKFTGDMKTSFALREFNIEDPPKFCK</sequence>
<name>A0A9W7LBR3_9STRA</name>
<evidence type="ECO:0000313" key="2">
    <source>
        <dbReference type="EMBL" id="GMI44769.1"/>
    </source>
</evidence>
<keyword evidence="3" id="KW-1185">Reference proteome</keyword>
<reference evidence="3" key="1">
    <citation type="journal article" date="2023" name="Commun. Biol.">
        <title>Genome analysis of Parmales, the sister group of diatoms, reveals the evolutionary specialization of diatoms from phago-mixotrophs to photoautotrophs.</title>
        <authorList>
            <person name="Ban H."/>
            <person name="Sato S."/>
            <person name="Yoshikawa S."/>
            <person name="Yamada K."/>
            <person name="Nakamura Y."/>
            <person name="Ichinomiya M."/>
            <person name="Sato N."/>
            <person name="Blanc-Mathieu R."/>
            <person name="Endo H."/>
            <person name="Kuwata A."/>
            <person name="Ogata H."/>
        </authorList>
    </citation>
    <scope>NUCLEOTIDE SEQUENCE [LARGE SCALE GENOMIC DNA]</scope>
</reference>
<dbReference type="InterPro" id="IPR001810">
    <property type="entry name" value="F-box_dom"/>
</dbReference>
<dbReference type="PROSITE" id="PS50181">
    <property type="entry name" value="FBOX"/>
    <property type="match status" value="1"/>
</dbReference>